<dbReference type="RefSeq" id="WP_379786380.1">
    <property type="nucleotide sequence ID" value="NZ_JBHSMU010000019.1"/>
</dbReference>
<proteinExistence type="predicted"/>
<dbReference type="Proteomes" id="UP001596050">
    <property type="component" value="Unassembled WGS sequence"/>
</dbReference>
<dbReference type="PROSITE" id="PS51257">
    <property type="entry name" value="PROKAR_LIPOPROTEIN"/>
    <property type="match status" value="1"/>
</dbReference>
<reference evidence="4" key="1">
    <citation type="journal article" date="2019" name="Int. J. Syst. Evol. Microbiol.">
        <title>The Global Catalogue of Microorganisms (GCM) 10K type strain sequencing project: providing services to taxonomists for standard genome sequencing and annotation.</title>
        <authorList>
            <consortium name="The Broad Institute Genomics Platform"/>
            <consortium name="The Broad Institute Genome Sequencing Center for Infectious Disease"/>
            <person name="Wu L."/>
            <person name="Ma J."/>
        </authorList>
    </citation>
    <scope>NUCLEOTIDE SEQUENCE [LARGE SCALE GENOMIC DNA]</scope>
    <source>
        <strain evidence="4">KACC 12649</strain>
    </source>
</reference>
<feature type="chain" id="PRO_5046871688" evidence="2">
    <location>
        <begin position="24"/>
        <end position="47"/>
    </location>
</feature>
<keyword evidence="4" id="KW-1185">Reference proteome</keyword>
<sequence length="47" mass="4818">MRTPSFLISLGVAALLVGCQTPASTGSINELPQSNPTATSTDLVDRS</sequence>
<organism evidence="3 4">
    <name type="scientific">Massilia niabensis</name>
    <dbReference type="NCBI Taxonomy" id="544910"/>
    <lineage>
        <taxon>Bacteria</taxon>
        <taxon>Pseudomonadati</taxon>
        <taxon>Pseudomonadota</taxon>
        <taxon>Betaproteobacteria</taxon>
        <taxon>Burkholderiales</taxon>
        <taxon>Oxalobacteraceae</taxon>
        <taxon>Telluria group</taxon>
        <taxon>Massilia</taxon>
    </lineage>
</organism>
<comment type="caution">
    <text evidence="3">The sequence shown here is derived from an EMBL/GenBank/DDBJ whole genome shotgun (WGS) entry which is preliminary data.</text>
</comment>
<feature type="signal peptide" evidence="2">
    <location>
        <begin position="1"/>
        <end position="23"/>
    </location>
</feature>
<keyword evidence="2" id="KW-0732">Signal</keyword>
<protein>
    <submittedName>
        <fullName evidence="3">Uncharacterized protein</fullName>
    </submittedName>
</protein>
<gene>
    <name evidence="3" type="ORF">ACFPN5_24065</name>
</gene>
<dbReference type="EMBL" id="JBHSMU010000019">
    <property type="protein sequence ID" value="MFC5462893.1"/>
    <property type="molecule type" value="Genomic_DNA"/>
</dbReference>
<evidence type="ECO:0000256" key="1">
    <source>
        <dbReference type="SAM" id="MobiDB-lite"/>
    </source>
</evidence>
<evidence type="ECO:0000256" key="2">
    <source>
        <dbReference type="SAM" id="SignalP"/>
    </source>
</evidence>
<feature type="region of interest" description="Disordered" evidence="1">
    <location>
        <begin position="24"/>
        <end position="47"/>
    </location>
</feature>
<accession>A0ABW0LDR6</accession>
<evidence type="ECO:0000313" key="4">
    <source>
        <dbReference type="Proteomes" id="UP001596050"/>
    </source>
</evidence>
<name>A0ABW0LDR6_9BURK</name>
<evidence type="ECO:0000313" key="3">
    <source>
        <dbReference type="EMBL" id="MFC5462893.1"/>
    </source>
</evidence>